<evidence type="ECO:0000256" key="5">
    <source>
        <dbReference type="ARBA" id="ARBA00023159"/>
    </source>
</evidence>
<dbReference type="OrthoDB" id="2281547at2759"/>
<comment type="similarity">
    <text evidence="2 9">Belongs to the Mediator complex subunit 1 family.</text>
</comment>
<protein>
    <recommendedName>
        <fullName evidence="3 9">Mediator of RNA polymerase II transcription subunit 1</fullName>
    </recommendedName>
    <alternativeName>
        <fullName evidence="8 9">Mediator complex subunit 1</fullName>
    </alternativeName>
</protein>
<keyword evidence="7 9" id="KW-0539">Nucleus</keyword>
<evidence type="ECO:0000313" key="11">
    <source>
        <dbReference type="EMBL" id="KAI1889238.1"/>
    </source>
</evidence>
<dbReference type="InterPro" id="IPR019680">
    <property type="entry name" value="Mediator_Med1"/>
</dbReference>
<evidence type="ECO:0000259" key="10">
    <source>
        <dbReference type="Pfam" id="PF10744"/>
    </source>
</evidence>
<feature type="domain" description="Mediator complex subunit Med1" evidence="10">
    <location>
        <begin position="91"/>
        <end position="196"/>
    </location>
</feature>
<dbReference type="GO" id="GO:0042809">
    <property type="term" value="F:nuclear vitamin D receptor binding"/>
    <property type="evidence" value="ECO:0007669"/>
    <property type="project" value="TreeGrafter"/>
</dbReference>
<dbReference type="PANTHER" id="PTHR12881">
    <property type="entry name" value="MEDIATOR OF RNA POLYMERASE II TRANSCRIPTION SUBUNIT 1"/>
    <property type="match status" value="1"/>
</dbReference>
<evidence type="ECO:0000256" key="4">
    <source>
        <dbReference type="ARBA" id="ARBA00023015"/>
    </source>
</evidence>
<comment type="subcellular location">
    <subcellularLocation>
        <location evidence="1 9">Nucleus</location>
    </subcellularLocation>
</comment>
<dbReference type="InterPro" id="IPR051999">
    <property type="entry name" value="Mediator_complex_subunit_1"/>
</dbReference>
<dbReference type="GO" id="GO:0097067">
    <property type="term" value="P:cellular response to thyroid hormone stimulus"/>
    <property type="evidence" value="ECO:0007669"/>
    <property type="project" value="TreeGrafter"/>
</dbReference>
<comment type="function">
    <text evidence="9">Component of the Mediator complex, a coactivator involved in the regulated transcription of nearly all RNA polymerase II-dependent genes. Mediator functions as a bridge to convey information from gene-specific regulatory proteins to the basal RNA polymerase II transcription machinery. Mediator is recruited to promoters by direct interactions with regulatory proteins and serves as a scaffold for the assembly of a functional preinitiation complex with RNA polymerase II and the general transcription factors.</text>
</comment>
<dbReference type="GO" id="GO:0042974">
    <property type="term" value="F:nuclear retinoic acid receptor binding"/>
    <property type="evidence" value="ECO:0007669"/>
    <property type="project" value="TreeGrafter"/>
</dbReference>
<dbReference type="GO" id="GO:0046966">
    <property type="term" value="F:nuclear thyroid hormone receptor binding"/>
    <property type="evidence" value="ECO:0007669"/>
    <property type="project" value="TreeGrafter"/>
</dbReference>
<keyword evidence="5 9" id="KW-0010">Activator</keyword>
<dbReference type="AlphaFoldDB" id="A0A8T3D3N8"/>
<evidence type="ECO:0000256" key="7">
    <source>
        <dbReference type="ARBA" id="ARBA00023242"/>
    </source>
</evidence>
<accession>A0A8T3D3N8</accession>
<dbReference type="PANTHER" id="PTHR12881:SF4">
    <property type="entry name" value="MEDIATOR OF RNA POLYMERASE II TRANSCRIPTION SUBUNIT 1"/>
    <property type="match status" value="1"/>
</dbReference>
<dbReference type="EMBL" id="JAERUA010000016">
    <property type="protein sequence ID" value="KAI1889238.1"/>
    <property type="molecule type" value="Genomic_DNA"/>
</dbReference>
<keyword evidence="12" id="KW-1185">Reference proteome</keyword>
<evidence type="ECO:0000256" key="3">
    <source>
        <dbReference type="ARBA" id="ARBA00020612"/>
    </source>
</evidence>
<evidence type="ECO:0000256" key="1">
    <source>
        <dbReference type="ARBA" id="ARBA00004123"/>
    </source>
</evidence>
<dbReference type="Proteomes" id="UP000829720">
    <property type="component" value="Unassembled WGS sequence"/>
</dbReference>
<proteinExistence type="inferred from homology"/>
<sequence length="204" mass="23028">MAKGWGRRRRERDVNTHTSAYSGNVVVIKIVDRTPRMASVFRPSDVDSNEPLVSHLRSKYAEKPWNETIQLVRRCMDKSRSDPRSSQLLLSCLERLHGALNVSSLMSMVSKLEMIAKQRGLGSHLSPTETTCYLTSDLFYLEVLLLPSGDVEDVKVAHHGEAPVSCEPLLKLLRSKRYEDFSLKLDCLSSLYNIPGTSTVFFIV</sequence>
<dbReference type="GO" id="GO:0003712">
    <property type="term" value="F:transcription coregulator activity"/>
    <property type="evidence" value="ECO:0007669"/>
    <property type="project" value="InterPro"/>
</dbReference>
<evidence type="ECO:0000256" key="6">
    <source>
        <dbReference type="ARBA" id="ARBA00023163"/>
    </source>
</evidence>
<evidence type="ECO:0000256" key="9">
    <source>
        <dbReference type="RuleBase" id="RU364059"/>
    </source>
</evidence>
<dbReference type="GO" id="GO:0045944">
    <property type="term" value="P:positive regulation of transcription by RNA polymerase II"/>
    <property type="evidence" value="ECO:0007669"/>
    <property type="project" value="UniProtKB-ARBA"/>
</dbReference>
<keyword evidence="6 9" id="KW-0804">Transcription</keyword>
<gene>
    <name evidence="11" type="ORF">AGOR_G00177090</name>
</gene>
<evidence type="ECO:0000256" key="2">
    <source>
        <dbReference type="ARBA" id="ARBA00006210"/>
    </source>
</evidence>
<dbReference type="Pfam" id="PF10744">
    <property type="entry name" value="Med1"/>
    <property type="match status" value="1"/>
</dbReference>
<comment type="caution">
    <text evidence="11">The sequence shown here is derived from an EMBL/GenBank/DDBJ whole genome shotgun (WGS) entry which is preliminary data.</text>
</comment>
<evidence type="ECO:0000256" key="8">
    <source>
        <dbReference type="ARBA" id="ARBA00031254"/>
    </source>
</evidence>
<name>A0A8T3D3N8_9TELE</name>
<organism evidence="11 12">
    <name type="scientific">Albula goreensis</name>
    <dbReference type="NCBI Taxonomy" id="1534307"/>
    <lineage>
        <taxon>Eukaryota</taxon>
        <taxon>Metazoa</taxon>
        <taxon>Chordata</taxon>
        <taxon>Craniata</taxon>
        <taxon>Vertebrata</taxon>
        <taxon>Euteleostomi</taxon>
        <taxon>Actinopterygii</taxon>
        <taxon>Neopterygii</taxon>
        <taxon>Teleostei</taxon>
        <taxon>Albuliformes</taxon>
        <taxon>Albulidae</taxon>
        <taxon>Albula</taxon>
    </lineage>
</organism>
<evidence type="ECO:0000313" key="12">
    <source>
        <dbReference type="Proteomes" id="UP000829720"/>
    </source>
</evidence>
<dbReference type="GO" id="GO:0016592">
    <property type="term" value="C:mediator complex"/>
    <property type="evidence" value="ECO:0007669"/>
    <property type="project" value="InterPro"/>
</dbReference>
<keyword evidence="4 9" id="KW-0805">Transcription regulation</keyword>
<reference evidence="11" key="1">
    <citation type="submission" date="2021-01" db="EMBL/GenBank/DDBJ databases">
        <authorList>
            <person name="Zahm M."/>
            <person name="Roques C."/>
            <person name="Cabau C."/>
            <person name="Klopp C."/>
            <person name="Donnadieu C."/>
            <person name="Jouanno E."/>
            <person name="Lampietro C."/>
            <person name="Louis A."/>
            <person name="Herpin A."/>
            <person name="Echchiki A."/>
            <person name="Berthelot C."/>
            <person name="Parey E."/>
            <person name="Roest-Crollius H."/>
            <person name="Braasch I."/>
            <person name="Postlethwait J."/>
            <person name="Bobe J."/>
            <person name="Montfort J."/>
            <person name="Bouchez O."/>
            <person name="Begum T."/>
            <person name="Mejri S."/>
            <person name="Adams A."/>
            <person name="Chen W.-J."/>
            <person name="Guiguen Y."/>
        </authorList>
    </citation>
    <scope>NUCLEOTIDE SEQUENCE</scope>
    <source>
        <tissue evidence="11">Blood</tissue>
    </source>
</reference>